<evidence type="ECO:0000256" key="18">
    <source>
        <dbReference type="SAM" id="Phobius"/>
    </source>
</evidence>
<dbReference type="InterPro" id="IPR001881">
    <property type="entry name" value="EGF-like_Ca-bd_dom"/>
</dbReference>
<keyword evidence="8" id="KW-0418">Kinase</keyword>
<evidence type="ECO:0000256" key="4">
    <source>
        <dbReference type="ARBA" id="ARBA00022679"/>
    </source>
</evidence>
<gene>
    <name evidence="22" type="ORF">RGQ29_030876</name>
</gene>
<sequence>MALHRLLLHQQLLLLLIISAVRVASQSNSNCVRKCGNVEIPYPFGTSWGCYLDESFHINCDNMAGIPKPVLVNSNNIEVLNISLEDGELLVSTPLTRRCFNNVSSLSQSIYSKFPISDRKNKFIAVGCDIIAYVKASSGIYASACISSCDSYSSVVNGACSGRGCCEASVPQGVVGFTVDIMFNYDKSCVFSFVEEKEAFHSSSSDLQNLQRRSTVPVVLDWAIANKTCKDVRNSTGYACVEREKFPTYHKLTRHSTKSTKYSQLQSTTRSTACKAKKSECYNSTNGPGYLCKCSSGFEGNAYIDHGCTDIDECKRSNPCNQKCHNTIGGYNCSCGKGYELIFEGNRTVQTGCHLIPGNQLIKTSVVALCISISLFILLLGGSWIYWGLKRRKNLKLKEKFFQQNGGLLLKKQVSNHESSVTAKIFTAEELKKATNNYDKSRVLGRLWNETEVPLLVYEFITNGTFCDHIHDKGRSPLLSWEKHLKITIEITEALAYLHSATSMPIIHRDVKTANILLNDNYTAKVADFGASRLVPLDQTQLTTLVQGAWGYLDQEYFQTSNPTDKSDVYRFGVVMAELLTGKKVLSFDRPEIDRNLATSFVSAIKEDCLLQILEVHVVNEGNIEQLKEVANLAKRCLELRGEDRPTMKEVATELERLKKQPLENIDVYTKKTELLNATRHSFDIETGTGGSTSTIAEHDSMNDQLPKFVDDGR</sequence>
<organism evidence="22 23">
    <name type="scientific">Quercus rubra</name>
    <name type="common">Northern red oak</name>
    <name type="synonym">Quercus borealis</name>
    <dbReference type="NCBI Taxonomy" id="3512"/>
    <lineage>
        <taxon>Eukaryota</taxon>
        <taxon>Viridiplantae</taxon>
        <taxon>Streptophyta</taxon>
        <taxon>Embryophyta</taxon>
        <taxon>Tracheophyta</taxon>
        <taxon>Spermatophyta</taxon>
        <taxon>Magnoliopsida</taxon>
        <taxon>eudicotyledons</taxon>
        <taxon>Gunneridae</taxon>
        <taxon>Pentapetalae</taxon>
        <taxon>rosids</taxon>
        <taxon>fabids</taxon>
        <taxon>Fagales</taxon>
        <taxon>Fagaceae</taxon>
        <taxon>Quercus</taxon>
    </lineage>
</organism>
<evidence type="ECO:0000256" key="2">
    <source>
        <dbReference type="ARBA" id="ARBA00022527"/>
    </source>
</evidence>
<dbReference type="PROSITE" id="PS00010">
    <property type="entry name" value="ASX_HYDROXYL"/>
    <property type="match status" value="1"/>
</dbReference>
<evidence type="ECO:0000256" key="14">
    <source>
        <dbReference type="ARBA" id="ARBA00047558"/>
    </source>
</evidence>
<dbReference type="InterPro" id="IPR001245">
    <property type="entry name" value="Ser-Thr/Tyr_kinase_cat_dom"/>
</dbReference>
<keyword evidence="4" id="KW-0808">Transferase</keyword>
<dbReference type="GO" id="GO:0005509">
    <property type="term" value="F:calcium ion binding"/>
    <property type="evidence" value="ECO:0007669"/>
    <property type="project" value="InterPro"/>
</dbReference>
<dbReference type="PROSITE" id="PS50026">
    <property type="entry name" value="EGF_3"/>
    <property type="match status" value="1"/>
</dbReference>
<keyword evidence="12 16" id="KW-1015">Disulfide bond</keyword>
<keyword evidence="2" id="KW-0723">Serine/threonine-protein kinase</keyword>
<dbReference type="InterPro" id="IPR000152">
    <property type="entry name" value="EGF-type_Asp/Asn_hydroxyl_site"/>
</dbReference>
<keyword evidence="11 18" id="KW-0472">Membrane</keyword>
<evidence type="ECO:0000259" key="20">
    <source>
        <dbReference type="PROSITE" id="PS50011"/>
    </source>
</evidence>
<comment type="caution">
    <text evidence="22">The sequence shown here is derived from an EMBL/GenBank/DDBJ whole genome shotgun (WGS) entry which is preliminary data.</text>
</comment>
<dbReference type="Gene3D" id="1.10.510.10">
    <property type="entry name" value="Transferase(Phosphotransferase) domain 1"/>
    <property type="match status" value="1"/>
</dbReference>
<feature type="signal peptide" evidence="19">
    <location>
        <begin position="1"/>
        <end position="26"/>
    </location>
</feature>
<evidence type="ECO:0000256" key="17">
    <source>
        <dbReference type="SAM" id="MobiDB-lite"/>
    </source>
</evidence>
<dbReference type="GO" id="GO:0005886">
    <property type="term" value="C:plasma membrane"/>
    <property type="evidence" value="ECO:0007669"/>
    <property type="project" value="TreeGrafter"/>
</dbReference>
<dbReference type="Pfam" id="PF07714">
    <property type="entry name" value="PK_Tyr_Ser-Thr"/>
    <property type="match status" value="1"/>
</dbReference>
<feature type="disulfide bond" evidence="16">
    <location>
        <begin position="314"/>
        <end position="324"/>
    </location>
</feature>
<evidence type="ECO:0000256" key="16">
    <source>
        <dbReference type="PROSITE-ProRule" id="PRU00076"/>
    </source>
</evidence>
<evidence type="ECO:0000256" key="3">
    <source>
        <dbReference type="ARBA" id="ARBA00022536"/>
    </source>
</evidence>
<name>A0AAN7EJZ8_QUERU</name>
<evidence type="ECO:0000256" key="9">
    <source>
        <dbReference type="ARBA" id="ARBA00022840"/>
    </source>
</evidence>
<keyword evidence="9" id="KW-0067">ATP-binding</keyword>
<comment type="catalytic activity">
    <reaction evidence="14">
        <text>L-seryl-[protein] + ATP = O-phospho-L-seryl-[protein] + ADP + H(+)</text>
        <dbReference type="Rhea" id="RHEA:17989"/>
        <dbReference type="Rhea" id="RHEA-COMP:9863"/>
        <dbReference type="Rhea" id="RHEA-COMP:11604"/>
        <dbReference type="ChEBI" id="CHEBI:15378"/>
        <dbReference type="ChEBI" id="CHEBI:29999"/>
        <dbReference type="ChEBI" id="CHEBI:30616"/>
        <dbReference type="ChEBI" id="CHEBI:83421"/>
        <dbReference type="ChEBI" id="CHEBI:456216"/>
    </reaction>
</comment>
<evidence type="ECO:0000256" key="13">
    <source>
        <dbReference type="ARBA" id="ARBA00023180"/>
    </source>
</evidence>
<dbReference type="Proteomes" id="UP001324115">
    <property type="component" value="Unassembled WGS sequence"/>
</dbReference>
<dbReference type="EMBL" id="JAXUIC010000009">
    <property type="protein sequence ID" value="KAK4572630.1"/>
    <property type="molecule type" value="Genomic_DNA"/>
</dbReference>
<dbReference type="CDD" id="cd00054">
    <property type="entry name" value="EGF_CA"/>
    <property type="match status" value="1"/>
</dbReference>
<dbReference type="SMART" id="SM00220">
    <property type="entry name" value="S_TKc"/>
    <property type="match status" value="1"/>
</dbReference>
<dbReference type="PROSITE" id="PS01187">
    <property type="entry name" value="EGF_CA"/>
    <property type="match status" value="1"/>
</dbReference>
<dbReference type="PROSITE" id="PS00108">
    <property type="entry name" value="PROTEIN_KINASE_ST"/>
    <property type="match status" value="1"/>
</dbReference>
<dbReference type="InterPro" id="IPR011009">
    <property type="entry name" value="Kinase-like_dom_sf"/>
</dbReference>
<dbReference type="PANTHER" id="PTHR27005">
    <property type="entry name" value="WALL-ASSOCIATED RECEPTOR KINASE-LIKE 21"/>
    <property type="match status" value="1"/>
</dbReference>
<keyword evidence="10 18" id="KW-1133">Transmembrane helix</keyword>
<evidence type="ECO:0000256" key="8">
    <source>
        <dbReference type="ARBA" id="ARBA00022777"/>
    </source>
</evidence>
<comment type="caution">
    <text evidence="16">Lacks conserved residue(s) required for the propagation of feature annotation.</text>
</comment>
<dbReference type="InterPro" id="IPR025287">
    <property type="entry name" value="WAK_GUB"/>
</dbReference>
<dbReference type="PANTHER" id="PTHR27005:SF283">
    <property type="entry name" value="OS02G0633066 PROTEIN"/>
    <property type="match status" value="1"/>
</dbReference>
<dbReference type="AlphaFoldDB" id="A0AAN7EJZ8"/>
<evidence type="ECO:0000256" key="12">
    <source>
        <dbReference type="ARBA" id="ARBA00023157"/>
    </source>
</evidence>
<keyword evidence="7" id="KW-0547">Nucleotide-binding</keyword>
<proteinExistence type="predicted"/>
<evidence type="ECO:0000256" key="1">
    <source>
        <dbReference type="ARBA" id="ARBA00004479"/>
    </source>
</evidence>
<reference evidence="22 23" key="1">
    <citation type="journal article" date="2023" name="G3 (Bethesda)">
        <title>A haplotype-resolved chromosome-scale genome for Quercus rubra L. provides insights into the genetics of adaptive traits for red oak species.</title>
        <authorList>
            <person name="Kapoor B."/>
            <person name="Jenkins J."/>
            <person name="Schmutz J."/>
            <person name="Zhebentyayeva T."/>
            <person name="Kuelheim C."/>
            <person name="Coggeshall M."/>
            <person name="Heim C."/>
            <person name="Lasky J.R."/>
            <person name="Leites L."/>
            <person name="Islam-Faridi N."/>
            <person name="Romero-Severson J."/>
            <person name="DeLeo V.L."/>
            <person name="Lucas S.M."/>
            <person name="Lazic D."/>
            <person name="Gailing O."/>
            <person name="Carlson J."/>
            <person name="Staton M."/>
        </authorList>
    </citation>
    <scope>NUCLEOTIDE SEQUENCE [LARGE SCALE GENOMIC DNA]</scope>
    <source>
        <strain evidence="22">Pseudo-F2</strain>
    </source>
</reference>
<evidence type="ECO:0000256" key="19">
    <source>
        <dbReference type="SAM" id="SignalP"/>
    </source>
</evidence>
<comment type="subcellular location">
    <subcellularLocation>
        <location evidence="1">Membrane</location>
        <topology evidence="1">Single-pass type I membrane protein</topology>
    </subcellularLocation>
</comment>
<dbReference type="InterPro" id="IPR049883">
    <property type="entry name" value="NOTCH1_EGF-like"/>
</dbReference>
<dbReference type="GO" id="GO:0004674">
    <property type="term" value="F:protein serine/threonine kinase activity"/>
    <property type="evidence" value="ECO:0007669"/>
    <property type="project" value="UniProtKB-KW"/>
</dbReference>
<dbReference type="Gene3D" id="2.10.25.10">
    <property type="entry name" value="Laminin"/>
    <property type="match status" value="1"/>
</dbReference>
<evidence type="ECO:0000256" key="11">
    <source>
        <dbReference type="ARBA" id="ARBA00023136"/>
    </source>
</evidence>
<dbReference type="FunFam" id="1.10.510.10:FF:000084">
    <property type="entry name" value="Wall-associated receptor kinase 2"/>
    <property type="match status" value="1"/>
</dbReference>
<dbReference type="InterPro" id="IPR000742">
    <property type="entry name" value="EGF"/>
</dbReference>
<evidence type="ECO:0000256" key="10">
    <source>
        <dbReference type="ARBA" id="ARBA00022989"/>
    </source>
</evidence>
<feature type="domain" description="Protein kinase" evidence="20">
    <location>
        <begin position="375"/>
        <end position="658"/>
    </location>
</feature>
<evidence type="ECO:0000256" key="7">
    <source>
        <dbReference type="ARBA" id="ARBA00022741"/>
    </source>
</evidence>
<evidence type="ECO:0000256" key="5">
    <source>
        <dbReference type="ARBA" id="ARBA00022692"/>
    </source>
</evidence>
<dbReference type="Pfam" id="PF08488">
    <property type="entry name" value="WAK"/>
    <property type="match status" value="1"/>
</dbReference>
<protein>
    <submittedName>
        <fullName evidence="22">Uncharacterized protein</fullName>
    </submittedName>
</protein>
<evidence type="ECO:0000256" key="6">
    <source>
        <dbReference type="ARBA" id="ARBA00022729"/>
    </source>
</evidence>
<dbReference type="InterPro" id="IPR045274">
    <property type="entry name" value="WAK-like"/>
</dbReference>
<dbReference type="InterPro" id="IPR013695">
    <property type="entry name" value="WAK"/>
</dbReference>
<dbReference type="GO" id="GO:0030247">
    <property type="term" value="F:polysaccharide binding"/>
    <property type="evidence" value="ECO:0007669"/>
    <property type="project" value="InterPro"/>
</dbReference>
<keyword evidence="3 16" id="KW-0245">EGF-like domain</keyword>
<dbReference type="SMART" id="SM00179">
    <property type="entry name" value="EGF_CA"/>
    <property type="match status" value="1"/>
</dbReference>
<evidence type="ECO:0000259" key="21">
    <source>
        <dbReference type="PROSITE" id="PS50026"/>
    </source>
</evidence>
<comment type="catalytic activity">
    <reaction evidence="15">
        <text>L-threonyl-[protein] + ATP = O-phospho-L-threonyl-[protein] + ADP + H(+)</text>
        <dbReference type="Rhea" id="RHEA:46608"/>
        <dbReference type="Rhea" id="RHEA-COMP:11060"/>
        <dbReference type="Rhea" id="RHEA-COMP:11605"/>
        <dbReference type="ChEBI" id="CHEBI:15378"/>
        <dbReference type="ChEBI" id="CHEBI:30013"/>
        <dbReference type="ChEBI" id="CHEBI:30616"/>
        <dbReference type="ChEBI" id="CHEBI:61977"/>
        <dbReference type="ChEBI" id="CHEBI:456216"/>
    </reaction>
</comment>
<keyword evidence="23" id="KW-1185">Reference proteome</keyword>
<evidence type="ECO:0000256" key="15">
    <source>
        <dbReference type="ARBA" id="ARBA00047951"/>
    </source>
</evidence>
<feature type="chain" id="PRO_5042847926" evidence="19">
    <location>
        <begin position="27"/>
        <end position="714"/>
    </location>
</feature>
<accession>A0AAN7EJZ8</accession>
<dbReference type="GO" id="GO:0005524">
    <property type="term" value="F:ATP binding"/>
    <property type="evidence" value="ECO:0007669"/>
    <property type="project" value="UniProtKB-KW"/>
</dbReference>
<dbReference type="InterPro" id="IPR000719">
    <property type="entry name" value="Prot_kinase_dom"/>
</dbReference>
<dbReference type="Pfam" id="PF13947">
    <property type="entry name" value="GUB_WAK_bind"/>
    <property type="match status" value="1"/>
</dbReference>
<dbReference type="GO" id="GO:0007166">
    <property type="term" value="P:cell surface receptor signaling pathway"/>
    <property type="evidence" value="ECO:0007669"/>
    <property type="project" value="InterPro"/>
</dbReference>
<dbReference type="Pfam" id="PF07645">
    <property type="entry name" value="EGF_CA"/>
    <property type="match status" value="1"/>
</dbReference>
<dbReference type="PROSITE" id="PS50011">
    <property type="entry name" value="PROTEIN_KINASE_DOM"/>
    <property type="match status" value="1"/>
</dbReference>
<dbReference type="SUPFAM" id="SSF57196">
    <property type="entry name" value="EGF/Laminin"/>
    <property type="match status" value="1"/>
</dbReference>
<keyword evidence="13" id="KW-0325">Glycoprotein</keyword>
<evidence type="ECO:0000313" key="23">
    <source>
        <dbReference type="Proteomes" id="UP001324115"/>
    </source>
</evidence>
<dbReference type="InterPro" id="IPR018097">
    <property type="entry name" value="EGF_Ca-bd_CS"/>
</dbReference>
<feature type="transmembrane region" description="Helical" evidence="18">
    <location>
        <begin position="366"/>
        <end position="389"/>
    </location>
</feature>
<keyword evidence="5 18" id="KW-0812">Transmembrane</keyword>
<feature type="domain" description="EGF-like" evidence="21">
    <location>
        <begin position="310"/>
        <end position="344"/>
    </location>
</feature>
<keyword evidence="6 19" id="KW-0732">Signal</keyword>
<dbReference type="SUPFAM" id="SSF56112">
    <property type="entry name" value="Protein kinase-like (PK-like)"/>
    <property type="match status" value="1"/>
</dbReference>
<evidence type="ECO:0000313" key="22">
    <source>
        <dbReference type="EMBL" id="KAK4572630.1"/>
    </source>
</evidence>
<feature type="region of interest" description="Disordered" evidence="17">
    <location>
        <begin position="687"/>
        <end position="714"/>
    </location>
</feature>
<dbReference type="InterPro" id="IPR008271">
    <property type="entry name" value="Ser/Thr_kinase_AS"/>
</dbReference>